<feature type="domain" description="HTH araC/xylS-type" evidence="4">
    <location>
        <begin position="160"/>
        <end position="261"/>
    </location>
</feature>
<dbReference type="SMART" id="SM00342">
    <property type="entry name" value="HTH_ARAC"/>
    <property type="match status" value="1"/>
</dbReference>
<dbReference type="Gene3D" id="1.10.10.60">
    <property type="entry name" value="Homeodomain-like"/>
    <property type="match status" value="1"/>
</dbReference>
<dbReference type="PANTHER" id="PTHR46796:SF13">
    <property type="entry name" value="HTH-TYPE TRANSCRIPTIONAL ACTIVATOR RHAS"/>
    <property type="match status" value="1"/>
</dbReference>
<dbReference type="PANTHER" id="PTHR46796">
    <property type="entry name" value="HTH-TYPE TRANSCRIPTIONAL ACTIVATOR RHAS-RELATED"/>
    <property type="match status" value="1"/>
</dbReference>
<name>A0A2R3Z2I4_9FLAO</name>
<dbReference type="OrthoDB" id="323290at2"/>
<keyword evidence="2" id="KW-0238">DNA-binding</keyword>
<evidence type="ECO:0000256" key="2">
    <source>
        <dbReference type="ARBA" id="ARBA00023125"/>
    </source>
</evidence>
<dbReference type="AlphaFoldDB" id="A0A2R3Z2I4"/>
<organism evidence="5 6">
    <name type="scientific">Christiangramia fulva</name>
    <dbReference type="NCBI Taxonomy" id="2126553"/>
    <lineage>
        <taxon>Bacteria</taxon>
        <taxon>Pseudomonadati</taxon>
        <taxon>Bacteroidota</taxon>
        <taxon>Flavobacteriia</taxon>
        <taxon>Flavobacteriales</taxon>
        <taxon>Flavobacteriaceae</taxon>
        <taxon>Christiangramia</taxon>
    </lineage>
</organism>
<dbReference type="EMBL" id="CP028136">
    <property type="protein sequence ID" value="AVR44455.1"/>
    <property type="molecule type" value="Genomic_DNA"/>
</dbReference>
<keyword evidence="6" id="KW-1185">Reference proteome</keyword>
<dbReference type="Proteomes" id="UP000241507">
    <property type="component" value="Chromosome"/>
</dbReference>
<evidence type="ECO:0000313" key="6">
    <source>
        <dbReference type="Proteomes" id="UP000241507"/>
    </source>
</evidence>
<dbReference type="KEGG" id="grs:C7S20_03805"/>
<keyword evidence="3" id="KW-0804">Transcription</keyword>
<dbReference type="RefSeq" id="WP_107011233.1">
    <property type="nucleotide sequence ID" value="NZ_CP028136.1"/>
</dbReference>
<gene>
    <name evidence="5" type="ORF">C7S20_03805</name>
</gene>
<dbReference type="GO" id="GO:0043565">
    <property type="term" value="F:sequence-specific DNA binding"/>
    <property type="evidence" value="ECO:0007669"/>
    <property type="project" value="InterPro"/>
</dbReference>
<evidence type="ECO:0000259" key="4">
    <source>
        <dbReference type="PROSITE" id="PS01124"/>
    </source>
</evidence>
<evidence type="ECO:0000256" key="3">
    <source>
        <dbReference type="ARBA" id="ARBA00023163"/>
    </source>
</evidence>
<dbReference type="PROSITE" id="PS01124">
    <property type="entry name" value="HTH_ARAC_FAMILY_2"/>
    <property type="match status" value="1"/>
</dbReference>
<protein>
    <submittedName>
        <fullName evidence="5">AraC family transcriptional regulator</fullName>
    </submittedName>
</protein>
<sequence>MIFKDIYPSRPLQEFVKLYRLRHFIIPPVIKIYPKSYPAQPEQCFIFYPRGAEKVEILGSAPLIRSRSVIAGQYTCRMERSSVFSEIIFIVVVLKPGILFRLTGIPSVELNDKTIELEVVFPKDARLVNGLLNSASSYEEMIMIIENFLLDISQRIKVEARVCDKIFSIMADPQNYSIDQLSSKSCLSSRQFERKSFQYLGVNPKFYTRIARFNKTYQMRLKNPDLDWLSIAMACGYYDYQHLVKDYLEFANDTPKLFFQDEYKSLERLLKINV</sequence>
<reference evidence="6" key="1">
    <citation type="submission" date="2018-03" db="EMBL/GenBank/DDBJ databases">
        <title>Gramella fulva sp. nov., isolated from a dry surface of tidal flat.</title>
        <authorList>
            <person name="Hwang S.H."/>
            <person name="Hwang W.M."/>
            <person name="Kang K."/>
            <person name="Ahn T.-Y."/>
        </authorList>
    </citation>
    <scope>NUCLEOTIDE SEQUENCE [LARGE SCALE GENOMIC DNA]</scope>
    <source>
        <strain evidence="6">SH35</strain>
    </source>
</reference>
<keyword evidence="1" id="KW-0805">Transcription regulation</keyword>
<dbReference type="InterPro" id="IPR050204">
    <property type="entry name" value="AraC_XylS_family_regulators"/>
</dbReference>
<accession>A0A2R3Z2I4</accession>
<dbReference type="InterPro" id="IPR018060">
    <property type="entry name" value="HTH_AraC"/>
</dbReference>
<evidence type="ECO:0000256" key="1">
    <source>
        <dbReference type="ARBA" id="ARBA00023015"/>
    </source>
</evidence>
<proteinExistence type="predicted"/>
<evidence type="ECO:0000313" key="5">
    <source>
        <dbReference type="EMBL" id="AVR44455.1"/>
    </source>
</evidence>
<dbReference type="GO" id="GO:0003700">
    <property type="term" value="F:DNA-binding transcription factor activity"/>
    <property type="evidence" value="ECO:0007669"/>
    <property type="project" value="InterPro"/>
</dbReference>